<accession>A0ABP9GVE9</accession>
<dbReference type="InterPro" id="IPR009061">
    <property type="entry name" value="DNA-bd_dom_put_sf"/>
</dbReference>
<dbReference type="SUPFAM" id="SSF46955">
    <property type="entry name" value="Putative DNA-binding domain"/>
    <property type="match status" value="1"/>
</dbReference>
<dbReference type="InterPro" id="IPR000551">
    <property type="entry name" value="MerR-type_HTH_dom"/>
</dbReference>
<dbReference type="PANTHER" id="PTHR30204">
    <property type="entry name" value="REDOX-CYCLING DRUG-SENSING TRANSCRIPTIONAL ACTIVATOR SOXR"/>
    <property type="match status" value="1"/>
</dbReference>
<protein>
    <submittedName>
        <fullName evidence="4">MerR family transcriptional regulator</fullName>
    </submittedName>
</protein>
<proteinExistence type="predicted"/>
<gene>
    <name evidence="4" type="ORF">GCM10023205_12310</name>
</gene>
<feature type="coiled-coil region" evidence="2">
    <location>
        <begin position="84"/>
        <end position="111"/>
    </location>
</feature>
<reference evidence="5" key="1">
    <citation type="journal article" date="2019" name="Int. J. Syst. Evol. Microbiol.">
        <title>The Global Catalogue of Microorganisms (GCM) 10K type strain sequencing project: providing services to taxonomists for standard genome sequencing and annotation.</title>
        <authorList>
            <consortium name="The Broad Institute Genomics Platform"/>
            <consortium name="The Broad Institute Genome Sequencing Center for Infectious Disease"/>
            <person name="Wu L."/>
            <person name="Ma J."/>
        </authorList>
    </citation>
    <scope>NUCLEOTIDE SEQUENCE [LARGE SCALE GENOMIC DNA]</scope>
    <source>
        <strain evidence="5">JCM 17986</strain>
    </source>
</reference>
<organism evidence="4 5">
    <name type="scientific">Yinghuangia aomiensis</name>
    <dbReference type="NCBI Taxonomy" id="676205"/>
    <lineage>
        <taxon>Bacteria</taxon>
        <taxon>Bacillati</taxon>
        <taxon>Actinomycetota</taxon>
        <taxon>Actinomycetes</taxon>
        <taxon>Kitasatosporales</taxon>
        <taxon>Streptomycetaceae</taxon>
        <taxon>Yinghuangia</taxon>
    </lineage>
</organism>
<evidence type="ECO:0000259" key="3">
    <source>
        <dbReference type="PROSITE" id="PS50937"/>
    </source>
</evidence>
<keyword evidence="2" id="KW-0175">Coiled coil</keyword>
<dbReference type="PROSITE" id="PS50937">
    <property type="entry name" value="HTH_MERR_2"/>
    <property type="match status" value="1"/>
</dbReference>
<dbReference type="PROSITE" id="PS00552">
    <property type="entry name" value="HTH_MERR_1"/>
    <property type="match status" value="1"/>
</dbReference>
<evidence type="ECO:0000256" key="1">
    <source>
        <dbReference type="ARBA" id="ARBA00023125"/>
    </source>
</evidence>
<evidence type="ECO:0000256" key="2">
    <source>
        <dbReference type="SAM" id="Coils"/>
    </source>
</evidence>
<dbReference type="SMART" id="SM00422">
    <property type="entry name" value="HTH_MERR"/>
    <property type="match status" value="1"/>
</dbReference>
<dbReference type="PRINTS" id="PR00040">
    <property type="entry name" value="HTHMERR"/>
</dbReference>
<dbReference type="RefSeq" id="WP_345674235.1">
    <property type="nucleotide sequence ID" value="NZ_BAABHS010000003.1"/>
</dbReference>
<dbReference type="Gene3D" id="1.10.1660.10">
    <property type="match status" value="1"/>
</dbReference>
<dbReference type="InterPro" id="IPR047057">
    <property type="entry name" value="MerR_fam"/>
</dbReference>
<feature type="domain" description="HTH merR-type" evidence="3">
    <location>
        <begin position="4"/>
        <end position="72"/>
    </location>
</feature>
<keyword evidence="5" id="KW-1185">Reference proteome</keyword>
<dbReference type="PANTHER" id="PTHR30204:SF97">
    <property type="entry name" value="MERR FAMILY REGULATORY PROTEIN"/>
    <property type="match status" value="1"/>
</dbReference>
<dbReference type="EMBL" id="BAABHS010000003">
    <property type="protein sequence ID" value="GAA4952644.1"/>
    <property type="molecule type" value="Genomic_DNA"/>
</dbReference>
<evidence type="ECO:0000313" key="4">
    <source>
        <dbReference type="EMBL" id="GAA4952644.1"/>
    </source>
</evidence>
<dbReference type="Pfam" id="PF13411">
    <property type="entry name" value="MerR_1"/>
    <property type="match status" value="1"/>
</dbReference>
<sequence>MTGLMKIGDLARATGVNPRLLRYYEEQGLITSQRTASGHRHYTAETVEGVERVRTLLAVGLSTAVIRELMPCFIAGTELHPCAGADLQTHLDELEARIAEMEHTRASLGSLIAAAKANPPNAA</sequence>
<comment type="caution">
    <text evidence="4">The sequence shown here is derived from an EMBL/GenBank/DDBJ whole genome shotgun (WGS) entry which is preliminary data.</text>
</comment>
<name>A0ABP9GVE9_9ACTN</name>
<evidence type="ECO:0000313" key="5">
    <source>
        <dbReference type="Proteomes" id="UP001500466"/>
    </source>
</evidence>
<dbReference type="Proteomes" id="UP001500466">
    <property type="component" value="Unassembled WGS sequence"/>
</dbReference>
<keyword evidence="1" id="KW-0238">DNA-binding</keyword>